<reference evidence="4" key="1">
    <citation type="submission" date="2019-09" db="EMBL/GenBank/DDBJ databases">
        <title>Mumia zhuanghuii sp. nov. isolated from the intestinal contents of plateau pika (Ochotona curzoniae) in the Qinghai-Tibet plateau of China.</title>
        <authorList>
            <person name="Tian Z."/>
        </authorList>
    </citation>
    <scope>NUCLEOTIDE SEQUENCE [LARGE SCALE GENOMIC DNA]</scope>
    <source>
        <strain evidence="4">DSM 25564</strain>
    </source>
</reference>
<comment type="caution">
    <text evidence="3">The sequence shown here is derived from an EMBL/GenBank/DDBJ whole genome shotgun (WGS) entry which is preliminary data.</text>
</comment>
<evidence type="ECO:0000313" key="3">
    <source>
        <dbReference type="EMBL" id="KAA9089237.1"/>
    </source>
</evidence>
<dbReference type="Pfam" id="PF09990">
    <property type="entry name" value="DUF2231"/>
    <property type="match status" value="1"/>
</dbReference>
<accession>A0A5J5ITF5</accession>
<organism evidence="3 4">
    <name type="scientific">Microbacterium radiodurans</name>
    <dbReference type="NCBI Taxonomy" id="661398"/>
    <lineage>
        <taxon>Bacteria</taxon>
        <taxon>Bacillati</taxon>
        <taxon>Actinomycetota</taxon>
        <taxon>Actinomycetes</taxon>
        <taxon>Micrococcales</taxon>
        <taxon>Microbacteriaceae</taxon>
        <taxon>Microbacterium</taxon>
    </lineage>
</organism>
<dbReference type="OrthoDB" id="9795104at2"/>
<feature type="transmembrane region" description="Helical" evidence="1">
    <location>
        <begin position="61"/>
        <end position="82"/>
    </location>
</feature>
<feature type="transmembrane region" description="Helical" evidence="1">
    <location>
        <begin position="24"/>
        <end position="49"/>
    </location>
</feature>
<evidence type="ECO:0000313" key="4">
    <source>
        <dbReference type="Proteomes" id="UP000327039"/>
    </source>
</evidence>
<dbReference type="InterPro" id="IPR019251">
    <property type="entry name" value="DUF2231_TM"/>
</dbReference>
<dbReference type="Proteomes" id="UP000327039">
    <property type="component" value="Unassembled WGS sequence"/>
</dbReference>
<feature type="transmembrane region" description="Helical" evidence="1">
    <location>
        <begin position="94"/>
        <end position="114"/>
    </location>
</feature>
<dbReference type="RefSeq" id="WP_150417870.1">
    <property type="nucleotide sequence ID" value="NZ_VYRZ01000001.1"/>
</dbReference>
<name>A0A5J5ITF5_9MICO</name>
<keyword evidence="1" id="KW-1133">Transmembrane helix</keyword>
<proteinExistence type="predicted"/>
<feature type="transmembrane region" description="Helical" evidence="1">
    <location>
        <begin position="121"/>
        <end position="142"/>
    </location>
</feature>
<sequence length="168" mass="17291">MNAAPVTRAKYPRSFIAGPYGHPFHAMAVIVPIGAWVSAVAFDVIGLVSGDVEIYAVGARLLILIGLIGAAVASVLGVIDWSSIPKGTPARSTGIAHMILNLVAMALFAGSLALRWNTDELPTLAVVAGGAGLVILSASGWLGGKLAHTFGVRVATEATQREGLERLP</sequence>
<gene>
    <name evidence="3" type="ORF">F6B42_01725</name>
</gene>
<evidence type="ECO:0000256" key="1">
    <source>
        <dbReference type="SAM" id="Phobius"/>
    </source>
</evidence>
<keyword evidence="4" id="KW-1185">Reference proteome</keyword>
<feature type="domain" description="DUF2231" evidence="2">
    <location>
        <begin position="21"/>
        <end position="155"/>
    </location>
</feature>
<keyword evidence="1" id="KW-0472">Membrane</keyword>
<dbReference type="AlphaFoldDB" id="A0A5J5ITF5"/>
<keyword evidence="1" id="KW-0812">Transmembrane</keyword>
<evidence type="ECO:0000259" key="2">
    <source>
        <dbReference type="Pfam" id="PF09990"/>
    </source>
</evidence>
<protein>
    <submittedName>
        <fullName evidence="3">DUF2231 domain-containing protein</fullName>
    </submittedName>
</protein>
<dbReference type="EMBL" id="VYRZ01000001">
    <property type="protein sequence ID" value="KAA9089237.1"/>
    <property type="molecule type" value="Genomic_DNA"/>
</dbReference>